<comment type="caution">
    <text evidence="3">The sequence shown here is derived from an EMBL/GenBank/DDBJ whole genome shotgun (WGS) entry which is preliminary data.</text>
</comment>
<comment type="subcellular location">
    <subcellularLocation>
        <location evidence="1">Cell outer membrane</location>
    </subcellularLocation>
</comment>
<evidence type="ECO:0000256" key="1">
    <source>
        <dbReference type="HAMAP-Rule" id="MF_01411"/>
    </source>
</evidence>
<evidence type="ECO:0000313" key="4">
    <source>
        <dbReference type="Proteomes" id="UP000267464"/>
    </source>
</evidence>
<accession>A0A3N7IU59</accession>
<sequence length="782" mass="85821" precursor="true">MPPDRLAPVAAALALMGAGTAAAQDAGIQLQISPTLAAPSRGDASRKLPIVLQAKELRGRPDLETVAEGDAEFRRGGMVIRADRLAYDNADDLATARGNVRVSRDGNIYSGPELQLHVQRFEGFFLQPTYFFSRTGAGGSAQRIDFLDDQRAVATAATYTSCPTDGSGDPAWLLSTSKVKMDFEANEGIAEGAVLRFMGVPILGAPVLSFPLTDARKSGWLPPNIYPLDSKSGFVMSVPYYWNIAPNRDATITPGFATKRGVSLGTELRYLEPHYNGNLNLDLMPNDKLTGKSRYAVTFSHDAALIGNTNLAVRALRVSDDDYWKDFPRNLNTITPRLLLSDVQASKPLGEWTTYARAMQWQVLQNTDAPITEAPYQRLPQIGARTLQRLGGGLELGFEGEFNRFVNPDGTLAADLSRPTGVRAHTLASIARPWLTPGWSFTPKLSLNAAAYSLDQPMSDGRRTASRIIPTLSVDSAWVFERDTRWFGREVRQTLEPRLLYVNTPFRDQTLLPNFDSAGKDFNFETIYTENAFSGVDRVSDAHQLTAGVTTRLLEPDTGAEAVRLGVVQRFLFRDQRITPEGTPFTQRFSDILLLGSSNLIPRWHLDGTVQYNPDTHSAVRSIVSARYSPGPYRTINATYRLARGLSEQVELGWQWPLYGPLPAGVDDSPAPAKELRVTGGSGSCKGTMYAVGRVNYSTRDSRVTDAVVGLEYDAGCWIGRLVAERLSTGRSEATTRLLWQLELVGLSRLGSNPLQVLKDNIPGYRLLRDGTSAPATNSFYD</sequence>
<protein>
    <recommendedName>
        <fullName evidence="1">LPS-assembly protein LptD</fullName>
    </recommendedName>
</protein>
<keyword evidence="1" id="KW-0732">Signal</keyword>
<dbReference type="EMBL" id="QUSW01000007">
    <property type="protein sequence ID" value="RQP22372.1"/>
    <property type="molecule type" value="Genomic_DNA"/>
</dbReference>
<dbReference type="GO" id="GO:0009279">
    <property type="term" value="C:cell outer membrane"/>
    <property type="evidence" value="ECO:0007669"/>
    <property type="project" value="UniProtKB-SubCell"/>
</dbReference>
<keyword evidence="4" id="KW-1185">Reference proteome</keyword>
<comment type="caution">
    <text evidence="1">Lacks conserved residue(s) required for the propagation of feature annotation.</text>
</comment>
<proteinExistence type="inferred from homology"/>
<dbReference type="PANTHER" id="PTHR30189">
    <property type="entry name" value="LPS-ASSEMBLY PROTEIN"/>
    <property type="match status" value="1"/>
</dbReference>
<reference evidence="3 4" key="2">
    <citation type="submission" date="2018-12" db="EMBL/GenBank/DDBJ databases">
        <title>Rhizobacter gummiphilus sp. nov., a rubber-degrading bacterium isolated from the soil of a botanical garden in Japan.</title>
        <authorList>
            <person name="Shunsuke S.S."/>
        </authorList>
    </citation>
    <scope>NUCLEOTIDE SEQUENCE [LARGE SCALE GENOMIC DNA]</scope>
    <source>
        <strain evidence="3 4">S-16</strain>
    </source>
</reference>
<feature type="domain" description="LptD C-terminal" evidence="2">
    <location>
        <begin position="292"/>
        <end position="648"/>
    </location>
</feature>
<feature type="signal peptide" evidence="1">
    <location>
        <begin position="1"/>
        <end position="23"/>
    </location>
</feature>
<dbReference type="OrthoDB" id="9760225at2"/>
<name>A0A3N7IU59_9BURK</name>
<dbReference type="GO" id="GO:0043165">
    <property type="term" value="P:Gram-negative-bacterium-type cell outer membrane assembly"/>
    <property type="evidence" value="ECO:0007669"/>
    <property type="project" value="UniProtKB-UniRule"/>
</dbReference>
<dbReference type="PANTHER" id="PTHR30189:SF1">
    <property type="entry name" value="LPS-ASSEMBLY PROTEIN LPTD"/>
    <property type="match status" value="1"/>
</dbReference>
<dbReference type="AlphaFoldDB" id="A0A3N7IU59"/>
<dbReference type="InterPro" id="IPR020889">
    <property type="entry name" value="LipoPS_assembly_LptD"/>
</dbReference>
<dbReference type="RefSeq" id="WP_124542589.1">
    <property type="nucleotide sequence ID" value="NZ_QUSW01000007.1"/>
</dbReference>
<dbReference type="InterPro" id="IPR050218">
    <property type="entry name" value="LptD"/>
</dbReference>
<dbReference type="InterPro" id="IPR007543">
    <property type="entry name" value="LptD_C"/>
</dbReference>
<comment type="function">
    <text evidence="1">Together with LptE, is involved in the assembly of lipopolysaccharide (LPS) at the surface of the outer membrane.</text>
</comment>
<dbReference type="Pfam" id="PF04453">
    <property type="entry name" value="LptD"/>
    <property type="match status" value="1"/>
</dbReference>
<keyword evidence="1" id="KW-0998">Cell outer membrane</keyword>
<comment type="similarity">
    <text evidence="1">Belongs to the LptD family.</text>
</comment>
<dbReference type="HAMAP" id="MF_01411">
    <property type="entry name" value="LPS_assembly_LptD"/>
    <property type="match status" value="1"/>
</dbReference>
<organism evidence="3 4">
    <name type="scientific">Piscinibacter terrae</name>
    <dbReference type="NCBI Taxonomy" id="2496871"/>
    <lineage>
        <taxon>Bacteria</taxon>
        <taxon>Pseudomonadati</taxon>
        <taxon>Pseudomonadota</taxon>
        <taxon>Betaproteobacteria</taxon>
        <taxon>Burkholderiales</taxon>
        <taxon>Sphaerotilaceae</taxon>
        <taxon>Piscinibacter</taxon>
    </lineage>
</organism>
<evidence type="ECO:0000313" key="3">
    <source>
        <dbReference type="EMBL" id="RQP22372.1"/>
    </source>
</evidence>
<keyword evidence="1" id="KW-0472">Membrane</keyword>
<reference evidence="3 4" key="1">
    <citation type="submission" date="2018-08" db="EMBL/GenBank/DDBJ databases">
        <authorList>
            <person name="Khan S.A."/>
            <person name="Jeon C.O."/>
            <person name="Chun B.H."/>
            <person name="Jeong S.E."/>
        </authorList>
    </citation>
    <scope>NUCLEOTIDE SEQUENCE [LARGE SCALE GENOMIC DNA]</scope>
    <source>
        <strain evidence="3 4">S-16</strain>
    </source>
</reference>
<feature type="chain" id="PRO_5018342316" description="LPS-assembly protein LptD" evidence="1">
    <location>
        <begin position="24"/>
        <end position="782"/>
    </location>
</feature>
<evidence type="ECO:0000259" key="2">
    <source>
        <dbReference type="Pfam" id="PF04453"/>
    </source>
</evidence>
<gene>
    <name evidence="1" type="primary">lptD</name>
    <name evidence="3" type="ORF">DZC73_22210</name>
</gene>
<dbReference type="GO" id="GO:0015920">
    <property type="term" value="P:lipopolysaccharide transport"/>
    <property type="evidence" value="ECO:0007669"/>
    <property type="project" value="InterPro"/>
</dbReference>
<dbReference type="Proteomes" id="UP000267464">
    <property type="component" value="Unassembled WGS sequence"/>
</dbReference>
<comment type="subunit">
    <text evidence="1">Component of the lipopolysaccharide transport and assembly complex. Interacts with LptE and LptA.</text>
</comment>
<dbReference type="GO" id="GO:1990351">
    <property type="term" value="C:transporter complex"/>
    <property type="evidence" value="ECO:0007669"/>
    <property type="project" value="TreeGrafter"/>
</dbReference>